<dbReference type="RefSeq" id="XP_070899164.1">
    <property type="nucleotide sequence ID" value="XM_071050037.1"/>
</dbReference>
<evidence type="ECO:0000313" key="1">
    <source>
        <dbReference type="EMBL" id="KAL2850082.1"/>
    </source>
</evidence>
<proteinExistence type="predicted"/>
<comment type="caution">
    <text evidence="1">The sequence shown here is derived from an EMBL/GenBank/DDBJ whole genome shotgun (WGS) entry which is preliminary data.</text>
</comment>
<keyword evidence="2" id="KW-1185">Reference proteome</keyword>
<name>A0ABR4KDG6_9EURO</name>
<evidence type="ECO:0000313" key="2">
    <source>
        <dbReference type="Proteomes" id="UP001610444"/>
    </source>
</evidence>
<gene>
    <name evidence="1" type="ORF">BJX68DRAFT_93483</name>
</gene>
<accession>A0ABR4KDG6</accession>
<protein>
    <submittedName>
        <fullName evidence="1">Uncharacterized protein</fullName>
    </submittedName>
</protein>
<dbReference type="GeneID" id="98165201"/>
<dbReference type="Proteomes" id="UP001610444">
    <property type="component" value="Unassembled WGS sequence"/>
</dbReference>
<reference evidence="1 2" key="1">
    <citation type="submission" date="2024-07" db="EMBL/GenBank/DDBJ databases">
        <title>Section-level genome sequencing and comparative genomics of Aspergillus sections Usti and Cavernicolus.</title>
        <authorList>
            <consortium name="Lawrence Berkeley National Laboratory"/>
            <person name="Nybo J.L."/>
            <person name="Vesth T.C."/>
            <person name="Theobald S."/>
            <person name="Frisvad J.C."/>
            <person name="Larsen T.O."/>
            <person name="Kjaerboelling I."/>
            <person name="Rothschild-Mancinelli K."/>
            <person name="Lyhne E.K."/>
            <person name="Kogle M.E."/>
            <person name="Barry K."/>
            <person name="Clum A."/>
            <person name="Na H."/>
            <person name="Ledsgaard L."/>
            <person name="Lin J."/>
            <person name="Lipzen A."/>
            <person name="Kuo A."/>
            <person name="Riley R."/>
            <person name="Mondo S."/>
            <person name="LaButti K."/>
            <person name="Haridas S."/>
            <person name="Pangalinan J."/>
            <person name="Salamov A.A."/>
            <person name="Simmons B.A."/>
            <person name="Magnuson J.K."/>
            <person name="Chen J."/>
            <person name="Drula E."/>
            <person name="Henrissat B."/>
            <person name="Wiebenga A."/>
            <person name="Lubbers R.J."/>
            <person name="Gomes A.C."/>
            <person name="Macurrencykelacurrency M.R."/>
            <person name="Stajich J."/>
            <person name="Grigoriev I.V."/>
            <person name="Mortensen U.H."/>
            <person name="De vries R.P."/>
            <person name="Baker S.E."/>
            <person name="Andersen M.R."/>
        </authorList>
    </citation>
    <scope>NUCLEOTIDE SEQUENCE [LARGE SCALE GENOMIC DNA]</scope>
    <source>
        <strain evidence="1 2">CBS 756.74</strain>
    </source>
</reference>
<sequence>MSRGPLLGPKIGCKSFSRHALVGSWEIDTELSCNVHSPGAPILSVKLSTDGPEPIELRNVDPSSYHGHRLDVNVTVTYHGVNENGNERLEEAPPIIFHTYAITDPTVAMSCYRQRNDNEWEEVESEEGCLGYVDFPNQRVHVSDHEDFVSLKAGESWTTVYAVADISYAFPTDVVSGDQFRFRFDGCRLDWWDWGSVEDHVDTVVSLPSFGTYVCDPRDNGGRPEVVIPASNDIHFTYVA</sequence>
<organism evidence="1 2">
    <name type="scientific">Aspergillus pseudodeflectus</name>
    <dbReference type="NCBI Taxonomy" id="176178"/>
    <lineage>
        <taxon>Eukaryota</taxon>
        <taxon>Fungi</taxon>
        <taxon>Dikarya</taxon>
        <taxon>Ascomycota</taxon>
        <taxon>Pezizomycotina</taxon>
        <taxon>Eurotiomycetes</taxon>
        <taxon>Eurotiomycetidae</taxon>
        <taxon>Eurotiales</taxon>
        <taxon>Aspergillaceae</taxon>
        <taxon>Aspergillus</taxon>
        <taxon>Aspergillus subgen. Nidulantes</taxon>
    </lineage>
</organism>
<dbReference type="EMBL" id="JBFXLR010000021">
    <property type="protein sequence ID" value="KAL2850082.1"/>
    <property type="molecule type" value="Genomic_DNA"/>
</dbReference>